<sequence>MVNHVLPHDPTWADAFTAEAAALNAALPDVALTLHHIGSTAIPGILAKPIIDLMGVVPDLAQMDRHDAAMQALGYEVMGAFGIEGRRYYRKFDASGQRSHHLHVFATGAPDITRHLAFRDYLRAHTDVASDYSALKEQLTASQADWERYVEGKDPFIKRVEQHALRWYQARR</sequence>
<dbReference type="InterPro" id="IPR043519">
    <property type="entry name" value="NT_sf"/>
</dbReference>
<keyword evidence="1" id="KW-0808">Transferase</keyword>
<keyword evidence="2" id="KW-1185">Reference proteome</keyword>
<gene>
    <name evidence="1" type="ORF">TM5383_01827</name>
</gene>
<protein>
    <submittedName>
        <fullName evidence="1">Dephospho-CoA kinase/protein folding accessory domain-containing protein</fullName>
    </submittedName>
</protein>
<evidence type="ECO:0000313" key="2">
    <source>
        <dbReference type="Proteomes" id="UP000051681"/>
    </source>
</evidence>
<dbReference type="Proteomes" id="UP000051681">
    <property type="component" value="Unassembled WGS sequence"/>
</dbReference>
<dbReference type="Gene3D" id="3.30.460.10">
    <property type="entry name" value="Beta Polymerase, domain 2"/>
    <property type="match status" value="1"/>
</dbReference>
<dbReference type="PANTHER" id="PTHR34822">
    <property type="entry name" value="GRPB DOMAIN PROTEIN (AFU_ORTHOLOGUE AFUA_1G01530)"/>
    <property type="match status" value="1"/>
</dbReference>
<organism evidence="1 2">
    <name type="scientific">Thalassovita mediterranea</name>
    <dbReference type="NCBI Taxonomy" id="340021"/>
    <lineage>
        <taxon>Bacteria</taxon>
        <taxon>Pseudomonadati</taxon>
        <taxon>Pseudomonadota</taxon>
        <taxon>Alphaproteobacteria</taxon>
        <taxon>Rhodobacterales</taxon>
        <taxon>Roseobacteraceae</taxon>
        <taxon>Thalassovita</taxon>
    </lineage>
</organism>
<dbReference type="AlphaFoldDB" id="A0A0P1GQ82"/>
<dbReference type="Pfam" id="PF04229">
    <property type="entry name" value="GrpB"/>
    <property type="match status" value="1"/>
</dbReference>
<accession>A0A0P1GQ82</accession>
<evidence type="ECO:0000313" key="1">
    <source>
        <dbReference type="EMBL" id="CUH84615.1"/>
    </source>
</evidence>
<proteinExistence type="predicted"/>
<dbReference type="OrthoDB" id="9799092at2"/>
<dbReference type="GO" id="GO:0016301">
    <property type="term" value="F:kinase activity"/>
    <property type="evidence" value="ECO:0007669"/>
    <property type="project" value="UniProtKB-KW"/>
</dbReference>
<reference evidence="1 2" key="1">
    <citation type="submission" date="2015-09" db="EMBL/GenBank/DDBJ databases">
        <authorList>
            <consortium name="Swine Surveillance"/>
        </authorList>
    </citation>
    <scope>NUCLEOTIDE SEQUENCE [LARGE SCALE GENOMIC DNA]</scope>
    <source>
        <strain evidence="1 2">CECT 8383</strain>
    </source>
</reference>
<keyword evidence="1" id="KW-0418">Kinase</keyword>
<dbReference type="EMBL" id="CYSF01000007">
    <property type="protein sequence ID" value="CUH84615.1"/>
    <property type="molecule type" value="Genomic_DNA"/>
</dbReference>
<dbReference type="RefSeq" id="WP_058318701.1">
    <property type="nucleotide sequence ID" value="NZ_CYSF01000007.1"/>
</dbReference>
<dbReference type="InterPro" id="IPR007344">
    <property type="entry name" value="GrpB/CoaE"/>
</dbReference>
<name>A0A0P1GQ82_9RHOB</name>
<dbReference type="STRING" id="340021.TM5383_01827"/>
<dbReference type="PANTHER" id="PTHR34822:SF1">
    <property type="entry name" value="GRPB FAMILY PROTEIN"/>
    <property type="match status" value="1"/>
</dbReference>
<dbReference type="SUPFAM" id="SSF81301">
    <property type="entry name" value="Nucleotidyltransferase"/>
    <property type="match status" value="1"/>
</dbReference>